<dbReference type="OrthoDB" id="5424209at2759"/>
<evidence type="ECO:0000256" key="1">
    <source>
        <dbReference type="SAM" id="MobiDB-lite"/>
    </source>
</evidence>
<proteinExistence type="predicted"/>
<feature type="region of interest" description="Disordered" evidence="1">
    <location>
        <begin position="1"/>
        <end position="65"/>
    </location>
</feature>
<feature type="compositionally biased region" description="Low complexity" evidence="1">
    <location>
        <begin position="47"/>
        <end position="63"/>
    </location>
</feature>
<keyword evidence="3" id="KW-1185">Reference proteome</keyword>
<organism evidence="2 3">
    <name type="scientific">Penicillium antarcticum</name>
    <dbReference type="NCBI Taxonomy" id="416450"/>
    <lineage>
        <taxon>Eukaryota</taxon>
        <taxon>Fungi</taxon>
        <taxon>Dikarya</taxon>
        <taxon>Ascomycota</taxon>
        <taxon>Pezizomycotina</taxon>
        <taxon>Eurotiomycetes</taxon>
        <taxon>Eurotiomycetidae</taxon>
        <taxon>Eurotiales</taxon>
        <taxon>Aspergillaceae</taxon>
        <taxon>Penicillium</taxon>
    </lineage>
</organism>
<sequence length="115" mass="12683">MSSSNSNAGPITPSPTPTPNPDPSVHTGIPPRAPSARGSNREMGYVPPLRSLTSPLRSSRGSSADIPIEWHNEGFITEDYRVGGPYMCSLPIIIEKLTRRHKLYPQKEKDRVFTK</sequence>
<name>A0A1V6Q5Z7_9EURO</name>
<dbReference type="AlphaFoldDB" id="A0A1V6Q5Z7"/>
<dbReference type="Proteomes" id="UP000191672">
    <property type="component" value="Unassembled WGS sequence"/>
</dbReference>
<comment type="caution">
    <text evidence="2">The sequence shown here is derived from an EMBL/GenBank/DDBJ whole genome shotgun (WGS) entry which is preliminary data.</text>
</comment>
<protein>
    <submittedName>
        <fullName evidence="2">Uncharacterized protein</fullName>
    </submittedName>
</protein>
<accession>A0A1V6Q5Z7</accession>
<gene>
    <name evidence="2" type="ORF">PENANT_c012G07991</name>
</gene>
<evidence type="ECO:0000313" key="2">
    <source>
        <dbReference type="EMBL" id="OQD84661.1"/>
    </source>
</evidence>
<feature type="compositionally biased region" description="Pro residues" evidence="1">
    <location>
        <begin position="12"/>
        <end position="22"/>
    </location>
</feature>
<reference evidence="3" key="1">
    <citation type="journal article" date="2017" name="Nat. Microbiol.">
        <title>Global analysis of biosynthetic gene clusters reveals vast potential of secondary metabolite production in Penicillium species.</title>
        <authorList>
            <person name="Nielsen J.C."/>
            <person name="Grijseels S."/>
            <person name="Prigent S."/>
            <person name="Ji B."/>
            <person name="Dainat J."/>
            <person name="Nielsen K.F."/>
            <person name="Frisvad J.C."/>
            <person name="Workman M."/>
            <person name="Nielsen J."/>
        </authorList>
    </citation>
    <scope>NUCLEOTIDE SEQUENCE [LARGE SCALE GENOMIC DNA]</scope>
    <source>
        <strain evidence="3">IBT 31811</strain>
    </source>
</reference>
<dbReference type="EMBL" id="MDYN01000012">
    <property type="protein sequence ID" value="OQD84661.1"/>
    <property type="molecule type" value="Genomic_DNA"/>
</dbReference>
<evidence type="ECO:0000313" key="3">
    <source>
        <dbReference type="Proteomes" id="UP000191672"/>
    </source>
</evidence>